<dbReference type="GeneID" id="20674053"/>
<dbReference type="OrthoDB" id="3243439at2759"/>
<dbReference type="HOGENOM" id="CLU_940280_0_0_1"/>
<reference evidence="2 3" key="1">
    <citation type="journal article" date="2012" name="New Phytol.">
        <title>Insight into trade-off between wood decay and parasitism from the genome of a fungal forest pathogen.</title>
        <authorList>
            <person name="Olson A."/>
            <person name="Aerts A."/>
            <person name="Asiegbu F."/>
            <person name="Belbahri L."/>
            <person name="Bouzid O."/>
            <person name="Broberg A."/>
            <person name="Canback B."/>
            <person name="Coutinho P.M."/>
            <person name="Cullen D."/>
            <person name="Dalman K."/>
            <person name="Deflorio G."/>
            <person name="van Diepen L.T."/>
            <person name="Dunand C."/>
            <person name="Duplessis S."/>
            <person name="Durling M."/>
            <person name="Gonthier P."/>
            <person name="Grimwood J."/>
            <person name="Fossdal C.G."/>
            <person name="Hansson D."/>
            <person name="Henrissat B."/>
            <person name="Hietala A."/>
            <person name="Himmelstrand K."/>
            <person name="Hoffmeister D."/>
            <person name="Hogberg N."/>
            <person name="James T.Y."/>
            <person name="Karlsson M."/>
            <person name="Kohler A."/>
            <person name="Kues U."/>
            <person name="Lee Y.H."/>
            <person name="Lin Y.C."/>
            <person name="Lind M."/>
            <person name="Lindquist E."/>
            <person name="Lombard V."/>
            <person name="Lucas S."/>
            <person name="Lunden K."/>
            <person name="Morin E."/>
            <person name="Murat C."/>
            <person name="Park J."/>
            <person name="Raffaello T."/>
            <person name="Rouze P."/>
            <person name="Salamov A."/>
            <person name="Schmutz J."/>
            <person name="Solheim H."/>
            <person name="Stahlberg J."/>
            <person name="Velez H."/>
            <person name="de Vries R.P."/>
            <person name="Wiebenga A."/>
            <person name="Woodward S."/>
            <person name="Yakovlev I."/>
            <person name="Garbelotto M."/>
            <person name="Martin F."/>
            <person name="Grigoriev I.V."/>
            <person name="Stenlid J."/>
        </authorList>
    </citation>
    <scope>NUCLEOTIDE SEQUENCE [LARGE SCALE GENOMIC DNA]</scope>
    <source>
        <strain evidence="2 3">TC 32-1</strain>
    </source>
</reference>
<keyword evidence="3" id="KW-1185">Reference proteome</keyword>
<evidence type="ECO:0000256" key="1">
    <source>
        <dbReference type="SAM" id="SignalP"/>
    </source>
</evidence>
<dbReference type="RefSeq" id="XP_009544304.1">
    <property type="nucleotide sequence ID" value="XM_009546009.1"/>
</dbReference>
<dbReference type="AlphaFoldDB" id="W4KHV9"/>
<sequence length="296" mass="33348">MRLGHSFAIVSAGMSVCSGASALILPTQHLAPLWLSPLVVPDPECNLGTSTSSNLRPAPRIPSPPITALLSHCREYLSRVLPSPSSIYTYAHHLHHLLKSRCAYALSRLPIPNFRFRPPSIPIPPLPRWLLPLAPHPHPHPLPLHAKYASPADEQKYWAAAARGQRALAPSDARARDAPQIPLVLSYVPRLLPPYRTRTRTRAHTDAERAEYALPPAAFRKWHRMVFPGKNHPSLKRAAVLLKRYSSRDRREMHRIARLLPDAAVFGASFRWTPVYRDMWTRWLDAKGPDIAIVFE</sequence>
<accession>W4KHV9</accession>
<gene>
    <name evidence="2" type="ORF">HETIRDRAFT_425924</name>
</gene>
<evidence type="ECO:0000313" key="2">
    <source>
        <dbReference type="EMBL" id="ETW84666.1"/>
    </source>
</evidence>
<proteinExistence type="predicted"/>
<feature type="chain" id="PRO_5004845480" evidence="1">
    <location>
        <begin position="23"/>
        <end position="296"/>
    </location>
</feature>
<dbReference type="EMBL" id="KI925456">
    <property type="protein sequence ID" value="ETW84666.1"/>
    <property type="molecule type" value="Genomic_DNA"/>
</dbReference>
<feature type="signal peptide" evidence="1">
    <location>
        <begin position="1"/>
        <end position="22"/>
    </location>
</feature>
<dbReference type="Proteomes" id="UP000030671">
    <property type="component" value="Unassembled WGS sequence"/>
</dbReference>
<protein>
    <submittedName>
        <fullName evidence="2">Uncharacterized protein</fullName>
    </submittedName>
</protein>
<organism evidence="2 3">
    <name type="scientific">Heterobasidion irregulare (strain TC 32-1)</name>
    <dbReference type="NCBI Taxonomy" id="747525"/>
    <lineage>
        <taxon>Eukaryota</taxon>
        <taxon>Fungi</taxon>
        <taxon>Dikarya</taxon>
        <taxon>Basidiomycota</taxon>
        <taxon>Agaricomycotina</taxon>
        <taxon>Agaricomycetes</taxon>
        <taxon>Russulales</taxon>
        <taxon>Bondarzewiaceae</taxon>
        <taxon>Heterobasidion</taxon>
        <taxon>Heterobasidion annosum species complex</taxon>
    </lineage>
</organism>
<evidence type="ECO:0000313" key="3">
    <source>
        <dbReference type="Proteomes" id="UP000030671"/>
    </source>
</evidence>
<dbReference type="KEGG" id="hir:HETIRDRAFT_425924"/>
<dbReference type="eggNOG" id="ENOG502STKJ">
    <property type="taxonomic scope" value="Eukaryota"/>
</dbReference>
<keyword evidence="1" id="KW-0732">Signal</keyword>
<dbReference type="InParanoid" id="W4KHV9"/>
<name>W4KHV9_HETIT</name>